<dbReference type="AlphaFoldDB" id="A0A9D1JJ59"/>
<comment type="subcellular location">
    <subcellularLocation>
        <location evidence="1">Cell membrane</location>
    </subcellularLocation>
</comment>
<proteinExistence type="predicted"/>
<name>A0A9D1JJ59_9FIRM</name>
<evidence type="ECO:0000259" key="9">
    <source>
        <dbReference type="Pfam" id="PF18967"/>
    </source>
</evidence>
<sequence length="179" mass="20286">MNIEEIGKDMEQNLEEHLEKQLERVNRWLSFAEAKNVGLIAANIAMLAVIIGLFQEAPVFCVVAGIITLISCALCLISFMPNLSSEVLSRKKQKYDSQKEYNLIYYKDIDEIGNVKTYVELINKKYYEGKASVSNKAKDLAVEVMVNSQITMNKYMWFGYALKVDLLAIACVIILFIVA</sequence>
<keyword evidence="7 8" id="KW-0472">Membrane</keyword>
<comment type="caution">
    <text evidence="10">The sequence shown here is derived from an EMBL/GenBank/DDBJ whole genome shotgun (WGS) entry which is preliminary data.</text>
</comment>
<evidence type="ECO:0000313" key="10">
    <source>
        <dbReference type="EMBL" id="HIS30348.1"/>
    </source>
</evidence>
<keyword evidence="5 8" id="KW-1133">Transmembrane helix</keyword>
<evidence type="ECO:0000256" key="1">
    <source>
        <dbReference type="ARBA" id="ARBA00004236"/>
    </source>
</evidence>
<dbReference type="EMBL" id="DVIQ01000012">
    <property type="protein sequence ID" value="HIS30348.1"/>
    <property type="molecule type" value="Genomic_DNA"/>
</dbReference>
<reference evidence="10" key="1">
    <citation type="submission" date="2020-10" db="EMBL/GenBank/DDBJ databases">
        <authorList>
            <person name="Gilroy R."/>
        </authorList>
    </citation>
    <scope>NUCLEOTIDE SEQUENCE</scope>
    <source>
        <strain evidence="10">CHK190-19873</strain>
    </source>
</reference>
<feature type="transmembrane region" description="Helical" evidence="8">
    <location>
        <begin position="60"/>
        <end position="83"/>
    </location>
</feature>
<evidence type="ECO:0000256" key="3">
    <source>
        <dbReference type="ARBA" id="ARBA00022692"/>
    </source>
</evidence>
<feature type="transmembrane region" description="Helical" evidence="8">
    <location>
        <begin position="155"/>
        <end position="178"/>
    </location>
</feature>
<keyword evidence="4" id="KW-0547">Nucleotide-binding</keyword>
<reference evidence="10" key="2">
    <citation type="journal article" date="2021" name="PeerJ">
        <title>Extensive microbial diversity within the chicken gut microbiome revealed by metagenomics and culture.</title>
        <authorList>
            <person name="Gilroy R."/>
            <person name="Ravi A."/>
            <person name="Getino M."/>
            <person name="Pursley I."/>
            <person name="Horton D.L."/>
            <person name="Alikhan N.F."/>
            <person name="Baker D."/>
            <person name="Gharbi K."/>
            <person name="Hall N."/>
            <person name="Watson M."/>
            <person name="Adriaenssens E.M."/>
            <person name="Foster-Nyarko E."/>
            <person name="Jarju S."/>
            <person name="Secka A."/>
            <person name="Antonio M."/>
            <person name="Oren A."/>
            <person name="Chaudhuri R.R."/>
            <person name="La Ragione R."/>
            <person name="Hildebrand F."/>
            <person name="Pallen M.J."/>
        </authorList>
    </citation>
    <scope>NUCLEOTIDE SEQUENCE</scope>
    <source>
        <strain evidence="10">CHK190-19873</strain>
    </source>
</reference>
<accession>A0A9D1JJ59</accession>
<keyword evidence="2" id="KW-1003">Cell membrane</keyword>
<evidence type="ECO:0000256" key="7">
    <source>
        <dbReference type="ARBA" id="ARBA00023136"/>
    </source>
</evidence>
<dbReference type="InterPro" id="IPR043760">
    <property type="entry name" value="PycTM_dom"/>
</dbReference>
<evidence type="ECO:0000313" key="11">
    <source>
        <dbReference type="Proteomes" id="UP000823935"/>
    </source>
</evidence>
<dbReference type="Proteomes" id="UP000823935">
    <property type="component" value="Unassembled WGS sequence"/>
</dbReference>
<evidence type="ECO:0000256" key="4">
    <source>
        <dbReference type="ARBA" id="ARBA00022741"/>
    </source>
</evidence>
<evidence type="ECO:0000256" key="6">
    <source>
        <dbReference type="ARBA" id="ARBA00023118"/>
    </source>
</evidence>
<dbReference type="GO" id="GO:0000166">
    <property type="term" value="F:nucleotide binding"/>
    <property type="evidence" value="ECO:0007669"/>
    <property type="project" value="UniProtKB-KW"/>
</dbReference>
<dbReference type="GO" id="GO:0051607">
    <property type="term" value="P:defense response to virus"/>
    <property type="evidence" value="ECO:0007669"/>
    <property type="project" value="UniProtKB-KW"/>
</dbReference>
<organism evidence="10 11">
    <name type="scientific">Candidatus Limivivens intestinipullorum</name>
    <dbReference type="NCBI Taxonomy" id="2840858"/>
    <lineage>
        <taxon>Bacteria</taxon>
        <taxon>Bacillati</taxon>
        <taxon>Bacillota</taxon>
        <taxon>Clostridia</taxon>
        <taxon>Lachnospirales</taxon>
        <taxon>Lachnospiraceae</taxon>
        <taxon>Lachnospiraceae incertae sedis</taxon>
        <taxon>Candidatus Limivivens</taxon>
    </lineage>
</organism>
<dbReference type="GO" id="GO:0005886">
    <property type="term" value="C:plasma membrane"/>
    <property type="evidence" value="ECO:0007669"/>
    <property type="project" value="UniProtKB-SubCell"/>
</dbReference>
<evidence type="ECO:0000256" key="8">
    <source>
        <dbReference type="SAM" id="Phobius"/>
    </source>
</evidence>
<feature type="domain" description="Pycsar effector protein" evidence="9">
    <location>
        <begin position="17"/>
        <end position="177"/>
    </location>
</feature>
<gene>
    <name evidence="10" type="ORF">IAB44_02195</name>
</gene>
<feature type="transmembrane region" description="Helical" evidence="8">
    <location>
        <begin position="37"/>
        <end position="54"/>
    </location>
</feature>
<dbReference type="Pfam" id="PF18967">
    <property type="entry name" value="PycTM"/>
    <property type="match status" value="1"/>
</dbReference>
<keyword evidence="6" id="KW-0051">Antiviral defense</keyword>
<keyword evidence="3 8" id="KW-0812">Transmembrane</keyword>
<evidence type="ECO:0000256" key="5">
    <source>
        <dbReference type="ARBA" id="ARBA00022989"/>
    </source>
</evidence>
<protein>
    <recommendedName>
        <fullName evidence="9">Pycsar effector protein domain-containing protein</fullName>
    </recommendedName>
</protein>
<evidence type="ECO:0000256" key="2">
    <source>
        <dbReference type="ARBA" id="ARBA00022475"/>
    </source>
</evidence>